<sequence length="401" mass="44657">MGRAPCCEKVGLNRGRWTAEEDEILTQYIQAKGEGSWRTLPKNAGLLRCGKSCRLRWINYLREDLKRGNITPEEEETIVKLHSALGNRWSLIAGHLPGRTDNEIKNYWNTHLSRKLYSFTTSTNESLSTISTMADACKRRGGRGRTRRSAMKKHKITGSNIVQTSLPKPEISNTGSEVLEPPSKEEPRDLPGTTVEQVIEKSRTVGIGSWVPEPKVETRMNLGVQDSFLDNPVRKLCHSDDCNSGGLCPHKEIVNSAVELWPIQTRESEELGPVEWLDDEIMRIGCILEGGAEDRSGNAAHKELARENGVTGSSTEERVNGGALGTEKEITTSHEVRESSVLSSNADCGELYTGSSSVYSGFNDWLDWDWVGGVECYNPWALWDEGADKMLTDLCMGSWQR</sequence>
<dbReference type="GO" id="GO:0003677">
    <property type="term" value="F:DNA binding"/>
    <property type="evidence" value="ECO:0007669"/>
    <property type="project" value="UniProtKB-KW"/>
</dbReference>
<dbReference type="Proteomes" id="UP000516437">
    <property type="component" value="Chromosome 5"/>
</dbReference>
<dbReference type="PROSITE" id="PS50090">
    <property type="entry name" value="MYB_LIKE"/>
    <property type="match status" value="2"/>
</dbReference>
<feature type="domain" description="Myb-like" evidence="7">
    <location>
        <begin position="9"/>
        <end position="61"/>
    </location>
</feature>
<dbReference type="SMART" id="SM00717">
    <property type="entry name" value="SANT"/>
    <property type="match status" value="2"/>
</dbReference>
<protein>
    <submittedName>
        <fullName evidence="9">Transcription factor MYB12</fullName>
    </submittedName>
</protein>
<evidence type="ECO:0000259" key="8">
    <source>
        <dbReference type="PROSITE" id="PS51294"/>
    </source>
</evidence>
<evidence type="ECO:0000256" key="1">
    <source>
        <dbReference type="ARBA" id="ARBA00004123"/>
    </source>
</evidence>
<proteinExistence type="predicted"/>
<dbReference type="InterPro" id="IPR009057">
    <property type="entry name" value="Homeodomain-like_sf"/>
</dbReference>
<dbReference type="InterPro" id="IPR017930">
    <property type="entry name" value="Myb_dom"/>
</dbReference>
<dbReference type="Pfam" id="PF00249">
    <property type="entry name" value="Myb_DNA-binding"/>
    <property type="match status" value="2"/>
</dbReference>
<dbReference type="EMBL" id="RXIC02000023">
    <property type="protein sequence ID" value="KAB1213881.1"/>
    <property type="molecule type" value="Genomic_DNA"/>
</dbReference>
<dbReference type="PANTHER" id="PTHR47999:SF109">
    <property type="entry name" value="TRANSCRIPTION FACTOR MYB15-LIKE"/>
    <property type="match status" value="1"/>
</dbReference>
<evidence type="ECO:0000256" key="6">
    <source>
        <dbReference type="SAM" id="MobiDB-lite"/>
    </source>
</evidence>
<keyword evidence="5" id="KW-0539">Nucleus</keyword>
<keyword evidence="2" id="KW-0805">Transcription regulation</keyword>
<evidence type="ECO:0000256" key="3">
    <source>
        <dbReference type="ARBA" id="ARBA00023125"/>
    </source>
</evidence>
<reference evidence="9 10" key="1">
    <citation type="journal article" date="2019" name="Plant Biotechnol. J.">
        <title>The red bayberry genome and genetic basis of sex determination.</title>
        <authorList>
            <person name="Jia H.M."/>
            <person name="Jia H.J."/>
            <person name="Cai Q.L."/>
            <person name="Wang Y."/>
            <person name="Zhao H.B."/>
            <person name="Yang W.F."/>
            <person name="Wang G.Y."/>
            <person name="Li Y.H."/>
            <person name="Zhan D.L."/>
            <person name="Shen Y.T."/>
            <person name="Niu Q.F."/>
            <person name="Chang L."/>
            <person name="Qiu J."/>
            <person name="Zhao L."/>
            <person name="Xie H.B."/>
            <person name="Fu W.Y."/>
            <person name="Jin J."/>
            <person name="Li X.W."/>
            <person name="Jiao Y."/>
            <person name="Zhou C.C."/>
            <person name="Tu T."/>
            <person name="Chai C.Y."/>
            <person name="Gao J.L."/>
            <person name="Fan L.J."/>
            <person name="van de Weg E."/>
            <person name="Wang J.Y."/>
            <person name="Gao Z.S."/>
        </authorList>
    </citation>
    <scope>NUCLEOTIDE SEQUENCE [LARGE SCALE GENOMIC DNA]</scope>
    <source>
        <tissue evidence="9">Leaves</tissue>
    </source>
</reference>
<feature type="region of interest" description="Disordered" evidence="6">
    <location>
        <begin position="165"/>
        <end position="192"/>
    </location>
</feature>
<keyword evidence="4" id="KW-0804">Transcription</keyword>
<keyword evidence="10" id="KW-1185">Reference proteome</keyword>
<gene>
    <name evidence="9" type="ORF">CJ030_MR5G017144</name>
</gene>
<evidence type="ECO:0000313" key="9">
    <source>
        <dbReference type="EMBL" id="KAB1213881.1"/>
    </source>
</evidence>
<evidence type="ECO:0000256" key="5">
    <source>
        <dbReference type="ARBA" id="ARBA00023242"/>
    </source>
</evidence>
<dbReference type="PROSITE" id="PS51294">
    <property type="entry name" value="HTH_MYB"/>
    <property type="match status" value="2"/>
</dbReference>
<evidence type="ECO:0000313" key="10">
    <source>
        <dbReference type="Proteomes" id="UP000516437"/>
    </source>
</evidence>
<evidence type="ECO:0000256" key="4">
    <source>
        <dbReference type="ARBA" id="ARBA00023163"/>
    </source>
</evidence>
<organism evidence="9 10">
    <name type="scientific">Morella rubra</name>
    <name type="common">Chinese bayberry</name>
    <dbReference type="NCBI Taxonomy" id="262757"/>
    <lineage>
        <taxon>Eukaryota</taxon>
        <taxon>Viridiplantae</taxon>
        <taxon>Streptophyta</taxon>
        <taxon>Embryophyta</taxon>
        <taxon>Tracheophyta</taxon>
        <taxon>Spermatophyta</taxon>
        <taxon>Magnoliopsida</taxon>
        <taxon>eudicotyledons</taxon>
        <taxon>Gunneridae</taxon>
        <taxon>Pentapetalae</taxon>
        <taxon>rosids</taxon>
        <taxon>fabids</taxon>
        <taxon>Fagales</taxon>
        <taxon>Myricaceae</taxon>
        <taxon>Morella</taxon>
    </lineage>
</organism>
<feature type="compositionally biased region" description="Polar residues" evidence="6">
    <location>
        <begin position="165"/>
        <end position="176"/>
    </location>
</feature>
<dbReference type="PANTHER" id="PTHR47999">
    <property type="entry name" value="TRANSCRIPTION FACTOR MYB8-RELATED-RELATED"/>
    <property type="match status" value="1"/>
</dbReference>
<comment type="subcellular location">
    <subcellularLocation>
        <location evidence="1">Nucleus</location>
    </subcellularLocation>
</comment>
<dbReference type="InterPro" id="IPR001005">
    <property type="entry name" value="SANT/Myb"/>
</dbReference>
<dbReference type="CDD" id="cd00167">
    <property type="entry name" value="SANT"/>
    <property type="match status" value="2"/>
</dbReference>
<accession>A0A6A1VLW2</accession>
<comment type="caution">
    <text evidence="9">The sequence shown here is derived from an EMBL/GenBank/DDBJ whole genome shotgun (WGS) entry which is preliminary data.</text>
</comment>
<feature type="domain" description="Myb-like" evidence="7">
    <location>
        <begin position="62"/>
        <end position="112"/>
    </location>
</feature>
<dbReference type="AlphaFoldDB" id="A0A6A1VLW2"/>
<dbReference type="InterPro" id="IPR015495">
    <property type="entry name" value="Myb_TF_plants"/>
</dbReference>
<evidence type="ECO:0000259" key="7">
    <source>
        <dbReference type="PROSITE" id="PS50090"/>
    </source>
</evidence>
<evidence type="ECO:0000256" key="2">
    <source>
        <dbReference type="ARBA" id="ARBA00023015"/>
    </source>
</evidence>
<dbReference type="GO" id="GO:0005634">
    <property type="term" value="C:nucleus"/>
    <property type="evidence" value="ECO:0007669"/>
    <property type="project" value="UniProtKB-SubCell"/>
</dbReference>
<dbReference type="OrthoDB" id="2143914at2759"/>
<feature type="domain" description="HTH myb-type" evidence="8">
    <location>
        <begin position="62"/>
        <end position="116"/>
    </location>
</feature>
<dbReference type="FunFam" id="1.10.10.60:FF:000121">
    <property type="entry name" value="Myb transcription factor"/>
    <property type="match status" value="1"/>
</dbReference>
<dbReference type="SUPFAM" id="SSF46689">
    <property type="entry name" value="Homeodomain-like"/>
    <property type="match status" value="1"/>
</dbReference>
<keyword evidence="3" id="KW-0238">DNA-binding</keyword>
<name>A0A6A1VLW2_9ROSI</name>
<feature type="domain" description="HTH myb-type" evidence="8">
    <location>
        <begin position="9"/>
        <end position="61"/>
    </location>
</feature>
<dbReference type="Gene3D" id="1.10.10.60">
    <property type="entry name" value="Homeodomain-like"/>
    <property type="match status" value="2"/>
</dbReference>